<dbReference type="Proteomes" id="UP001199644">
    <property type="component" value="Unassembled WGS sequence"/>
</dbReference>
<feature type="non-terminal residue" evidence="3">
    <location>
        <position position="1"/>
    </location>
</feature>
<protein>
    <submittedName>
        <fullName evidence="3">Sulfate adenylyltransferase</fullName>
    </submittedName>
</protein>
<evidence type="ECO:0000313" key="4">
    <source>
        <dbReference type="Proteomes" id="UP001199644"/>
    </source>
</evidence>
<reference evidence="3" key="1">
    <citation type="submission" date="2021-12" db="EMBL/GenBank/DDBJ databases">
        <title>Prevalence of phenicol resistance gene fexA in Campylobacter isolated from poultry supply chain.</title>
        <authorList>
            <person name="Tang B."/>
            <person name="Zheng X."/>
            <person name="Lin J."/>
            <person name="Lin R."/>
            <person name="Yang H."/>
            <person name="Shen Z."/>
            <person name="Xia F."/>
        </authorList>
    </citation>
    <scope>NUCLEOTIDE SEQUENCE</scope>
    <source>
        <strain evidence="3">CJHN2011004</strain>
    </source>
</reference>
<dbReference type="SUPFAM" id="SSF52374">
    <property type="entry name" value="Nucleotidylyl transferase"/>
    <property type="match status" value="1"/>
</dbReference>
<keyword evidence="3" id="KW-0808">Transferase</keyword>
<evidence type="ECO:0000313" key="3">
    <source>
        <dbReference type="EMBL" id="MCH3853154.1"/>
    </source>
</evidence>
<feature type="coiled-coil region" evidence="1">
    <location>
        <begin position="22"/>
        <end position="49"/>
    </location>
</feature>
<name>A0AAW5EKD3_CAMJU</name>
<keyword evidence="1" id="KW-0175">Coiled coil</keyword>
<keyword evidence="3" id="KW-0548">Nucleotidyltransferase</keyword>
<evidence type="ECO:0000259" key="2">
    <source>
        <dbReference type="Pfam" id="PF01747"/>
    </source>
</evidence>
<dbReference type="Pfam" id="PF01747">
    <property type="entry name" value="ATP-sulfurylase"/>
    <property type="match status" value="1"/>
</dbReference>
<dbReference type="InterPro" id="IPR024951">
    <property type="entry name" value="Sulfurylase_cat_dom"/>
</dbReference>
<gene>
    <name evidence="3" type="ORF">LZC39_13745</name>
</gene>
<comment type="caution">
    <text evidence="3">The sequence shown here is derived from an EMBL/GenBank/DDBJ whole genome shotgun (WGS) entry which is preliminary data.</text>
</comment>
<dbReference type="Gene3D" id="3.40.50.620">
    <property type="entry name" value="HUPs"/>
    <property type="match status" value="1"/>
</dbReference>
<dbReference type="GO" id="GO:0004781">
    <property type="term" value="F:sulfate adenylyltransferase (ATP) activity"/>
    <property type="evidence" value="ECO:0007669"/>
    <property type="project" value="InterPro"/>
</dbReference>
<evidence type="ECO:0000256" key="1">
    <source>
        <dbReference type="SAM" id="Coils"/>
    </source>
</evidence>
<dbReference type="InterPro" id="IPR014729">
    <property type="entry name" value="Rossmann-like_a/b/a_fold"/>
</dbReference>
<feature type="non-terminal residue" evidence="3">
    <location>
        <position position="148"/>
    </location>
</feature>
<dbReference type="EMBL" id="JAJUOL010000705">
    <property type="protein sequence ID" value="MCH3853154.1"/>
    <property type="molecule type" value="Genomic_DNA"/>
</dbReference>
<proteinExistence type="predicted"/>
<sequence length="148" mass="16989">NILSPHTCSLDDMGEICIGGEIEIYNSTIQKIKEEFHKTKENLNAHKITAIVSSFDPLHRAHERMFRWTIDKADLVVVFLVESFDANGFDFDLKQNYLKKFIQNYLPPDRIFIFPLKDINLFHAHLNPSLESILAKSLGCTKLVVGQN</sequence>
<dbReference type="AlphaFoldDB" id="A0AAW5EKD3"/>
<feature type="domain" description="Sulphate adenylyltransferase catalytic" evidence="2">
    <location>
        <begin position="31"/>
        <end position="148"/>
    </location>
</feature>
<organism evidence="3 4">
    <name type="scientific">Campylobacter jejuni</name>
    <dbReference type="NCBI Taxonomy" id="197"/>
    <lineage>
        <taxon>Bacteria</taxon>
        <taxon>Pseudomonadati</taxon>
        <taxon>Campylobacterota</taxon>
        <taxon>Epsilonproteobacteria</taxon>
        <taxon>Campylobacterales</taxon>
        <taxon>Campylobacteraceae</taxon>
        <taxon>Campylobacter</taxon>
    </lineage>
</organism>
<accession>A0AAW5EKD3</accession>